<dbReference type="Proteomes" id="UP001289581">
    <property type="component" value="Unassembled WGS sequence"/>
</dbReference>
<comment type="caution">
    <text evidence="1">The sequence shown here is derived from an EMBL/GenBank/DDBJ whole genome shotgun (WGS) entry which is preliminary data.</text>
</comment>
<organism evidence="1 2">
    <name type="scientific">Actinomyces oris</name>
    <dbReference type="NCBI Taxonomy" id="544580"/>
    <lineage>
        <taxon>Bacteria</taxon>
        <taxon>Bacillati</taxon>
        <taxon>Actinomycetota</taxon>
        <taxon>Actinomycetes</taxon>
        <taxon>Actinomycetales</taxon>
        <taxon>Actinomycetaceae</taxon>
        <taxon>Actinomyces</taxon>
    </lineage>
</organism>
<evidence type="ECO:0000313" key="2">
    <source>
        <dbReference type="Proteomes" id="UP001289581"/>
    </source>
</evidence>
<sequence length="401" mass="44142">MEKRRESTAPSILLNRRCLIQITAAASLVALSLTPYPSDTQYAPEAPRVTVTDLDLDQPRRDDLQSQHNYRFSEFELRTAFGGINTSFYQYNNGSIGDASALSVISYDPKTKNPQWAKSLRAFQHSTPSRTYSTVYLTEPENQMDSRTSGTLVSSPDGRYVSVLLHVTAFYESNANYPDITVYSRSTHVVVLDARTGDVVRQEKLPNLVLGQALTNNALAVETAQDFFPGGSGRGKLHVFSLEKKSDPAAEIPVDQWLVGASRTTLLLSSETAVQRRVSEFPNTTTVTQLDIHGHVVNTIPNVTEIVFGGWIRTVPTSSNEPKHYAEASEKSSLLHVDTGAKVDASGKLAWISDTPAGTGVFVQNEVPTDDGKTEYVPVFWLSSTDDGHPHTENLEQFTDD</sequence>
<accession>A0AAW9KZV2</accession>
<dbReference type="RefSeq" id="WP_143225820.1">
    <property type="nucleotide sequence ID" value="NZ_JAXBCZ010000002.1"/>
</dbReference>
<keyword evidence="2" id="KW-1185">Reference proteome</keyword>
<dbReference type="AlphaFoldDB" id="A0AAW9KZV2"/>
<name>A0AAW9KZV2_9ACTO</name>
<dbReference type="EMBL" id="JAXBCZ010000002">
    <property type="protein sequence ID" value="MEA1305700.1"/>
    <property type="molecule type" value="Genomic_DNA"/>
</dbReference>
<gene>
    <name evidence="1" type="ORF">QU665_11595</name>
</gene>
<reference evidence="1 2" key="1">
    <citation type="submission" date="2023-06" db="EMBL/GenBank/DDBJ databases">
        <title>Actinomyces orist ORNL 0101 HMT-893 genome.</title>
        <authorList>
            <person name="Johnston C.D."/>
            <person name="Chen T."/>
            <person name="Dewhirst F.E."/>
        </authorList>
    </citation>
    <scope>NUCLEOTIDE SEQUENCE [LARGE SCALE GENOMIC DNA]</scope>
    <source>
        <strain evidence="1 2">ORNL 0101</strain>
    </source>
</reference>
<evidence type="ECO:0000313" key="1">
    <source>
        <dbReference type="EMBL" id="MEA1305700.1"/>
    </source>
</evidence>
<protein>
    <submittedName>
        <fullName evidence="1">Uncharacterized protein</fullName>
    </submittedName>
</protein>
<proteinExistence type="predicted"/>